<dbReference type="GO" id="GO:0003993">
    <property type="term" value="F:acid phosphatase activity"/>
    <property type="evidence" value="ECO:0007669"/>
    <property type="project" value="TreeGrafter"/>
</dbReference>
<dbReference type="SFLD" id="SFLDG01129">
    <property type="entry name" value="C1.5:_HAD__Beta-PGM__Phosphata"/>
    <property type="match status" value="1"/>
</dbReference>
<sequence>MNRKQPSFLRLPSLPAHRSSTMTLKEKNGPMYTRLPKMIVFDLDCTLWTPWIDYTYGPPFQYDAETNTMKDKRGEAFRLFKHVPEVFAMIKQWPDIKIGIASRSTTPDWCHTALKMFQVPSMDCSLYDLIDHMEIYPGEKRQHFKELHKASGIDYNEMLFFDDEHRNKSVTWLGVHFELLDPSKGLTMHHFNLALERFSKQSKRTQTTLDQYGMK</sequence>
<comment type="caution">
    <text evidence="1">The sequence shown here is derived from an EMBL/GenBank/DDBJ whole genome shotgun (WGS) entry which is preliminary data.</text>
</comment>
<reference evidence="1 2" key="1">
    <citation type="submission" date="2016-07" db="EMBL/GenBank/DDBJ databases">
        <title>Pervasive Adenine N6-methylation of Active Genes in Fungi.</title>
        <authorList>
            <consortium name="DOE Joint Genome Institute"/>
            <person name="Mondo S.J."/>
            <person name="Dannebaum R.O."/>
            <person name="Kuo R.C."/>
            <person name="Labutti K."/>
            <person name="Haridas S."/>
            <person name="Kuo A."/>
            <person name="Salamov A."/>
            <person name="Ahrendt S.R."/>
            <person name="Lipzen A."/>
            <person name="Sullivan W."/>
            <person name="Andreopoulos W.B."/>
            <person name="Clum A."/>
            <person name="Lindquist E."/>
            <person name="Daum C."/>
            <person name="Ramamoorthy G.K."/>
            <person name="Gryganskyi A."/>
            <person name="Culley D."/>
            <person name="Magnuson J.K."/>
            <person name="James T.Y."/>
            <person name="O'Malley M.A."/>
            <person name="Stajich J.E."/>
            <person name="Spatafora J.W."/>
            <person name="Visel A."/>
            <person name="Grigoriev I.V."/>
        </authorList>
    </citation>
    <scope>NUCLEOTIDE SEQUENCE [LARGE SCALE GENOMIC DNA]</scope>
    <source>
        <strain evidence="1 2">NRRL 3301</strain>
    </source>
</reference>
<gene>
    <name evidence="1" type="ORF">DM01DRAFT_1212730</name>
</gene>
<dbReference type="OrthoDB" id="2865258at2759"/>
<evidence type="ECO:0000313" key="2">
    <source>
        <dbReference type="Proteomes" id="UP000242146"/>
    </source>
</evidence>
<dbReference type="InterPro" id="IPR023214">
    <property type="entry name" value="HAD_sf"/>
</dbReference>
<dbReference type="SUPFAM" id="SSF56784">
    <property type="entry name" value="HAD-like"/>
    <property type="match status" value="1"/>
</dbReference>
<dbReference type="InterPro" id="IPR010036">
    <property type="entry name" value="MDP_1_eu_arc"/>
</dbReference>
<dbReference type="PANTHER" id="PTHR17901:SF14">
    <property type="entry name" value="MAGNESIUM-DEPENDENT PHOSPHATASE 1"/>
    <property type="match status" value="1"/>
</dbReference>
<proteinExistence type="predicted"/>
<keyword evidence="2" id="KW-1185">Reference proteome</keyword>
<dbReference type="SFLD" id="SFLDG01131">
    <property type="entry name" value="C1.5.2:_MDP_Like"/>
    <property type="match status" value="1"/>
</dbReference>
<evidence type="ECO:0000313" key="1">
    <source>
        <dbReference type="EMBL" id="ORX42892.1"/>
    </source>
</evidence>
<dbReference type="InterPro" id="IPR036412">
    <property type="entry name" value="HAD-like_sf"/>
</dbReference>
<dbReference type="PANTHER" id="PTHR17901">
    <property type="entry name" value="MAGNESIUM-DEPENDENT PHOSPHATASE 1 MDP1"/>
    <property type="match status" value="1"/>
</dbReference>
<dbReference type="NCBIfam" id="TIGR01685">
    <property type="entry name" value="MDP-1"/>
    <property type="match status" value="1"/>
</dbReference>
<dbReference type="AlphaFoldDB" id="A0A1X2G2I8"/>
<dbReference type="STRING" id="101127.A0A1X2G2I8"/>
<accession>A0A1X2G2I8</accession>
<dbReference type="Gene3D" id="3.40.50.1000">
    <property type="entry name" value="HAD superfamily/HAD-like"/>
    <property type="match status" value="1"/>
</dbReference>
<organism evidence="1 2">
    <name type="scientific">Hesseltinella vesiculosa</name>
    <dbReference type="NCBI Taxonomy" id="101127"/>
    <lineage>
        <taxon>Eukaryota</taxon>
        <taxon>Fungi</taxon>
        <taxon>Fungi incertae sedis</taxon>
        <taxon>Mucoromycota</taxon>
        <taxon>Mucoromycotina</taxon>
        <taxon>Mucoromycetes</taxon>
        <taxon>Mucorales</taxon>
        <taxon>Cunninghamellaceae</taxon>
        <taxon>Hesseltinella</taxon>
    </lineage>
</organism>
<dbReference type="NCBIfam" id="TIGR01681">
    <property type="entry name" value="HAD-SF-IIIC"/>
    <property type="match status" value="1"/>
</dbReference>
<protein>
    <submittedName>
        <fullName evidence="1">Magnesium-dependent phosphatase-1</fullName>
    </submittedName>
</protein>
<dbReference type="Proteomes" id="UP000242146">
    <property type="component" value="Unassembled WGS sequence"/>
</dbReference>
<dbReference type="Pfam" id="PF12689">
    <property type="entry name" value="Acid_PPase"/>
    <property type="match status" value="1"/>
</dbReference>
<dbReference type="InterPro" id="IPR010033">
    <property type="entry name" value="HAD_SF_ppase_IIIC"/>
</dbReference>
<dbReference type="SFLD" id="SFLDS00003">
    <property type="entry name" value="Haloacid_Dehalogenase"/>
    <property type="match status" value="1"/>
</dbReference>
<dbReference type="EMBL" id="MCGT01000061">
    <property type="protein sequence ID" value="ORX42892.1"/>
    <property type="molecule type" value="Genomic_DNA"/>
</dbReference>
<name>A0A1X2G2I8_9FUNG</name>